<name>A0A5P8WCI0_9NOSO</name>
<dbReference type="Proteomes" id="UP000326678">
    <property type="component" value="Chromosome Gxm2"/>
</dbReference>
<evidence type="ECO:0000313" key="1">
    <source>
        <dbReference type="EMBL" id="QFS49629.1"/>
    </source>
</evidence>
<evidence type="ECO:0000313" key="2">
    <source>
        <dbReference type="Proteomes" id="UP000326678"/>
    </source>
</evidence>
<proteinExistence type="predicted"/>
<reference evidence="1 2" key="1">
    <citation type="submission" date="2019-10" db="EMBL/GenBank/DDBJ databases">
        <title>Genomic and transcriptomic insights into the perfect genentic adaptation of a filamentous nitrogen-fixing cyanobacterium to rice fields.</title>
        <authorList>
            <person name="Chen Z."/>
        </authorList>
    </citation>
    <scope>NUCLEOTIDE SEQUENCE [LARGE SCALE GENOMIC DNA]</scope>
    <source>
        <strain evidence="1">CCNUC1</strain>
    </source>
</reference>
<organism evidence="1 2">
    <name type="scientific">Nostoc sphaeroides CCNUC1</name>
    <dbReference type="NCBI Taxonomy" id="2653204"/>
    <lineage>
        <taxon>Bacteria</taxon>
        <taxon>Bacillati</taxon>
        <taxon>Cyanobacteriota</taxon>
        <taxon>Cyanophyceae</taxon>
        <taxon>Nostocales</taxon>
        <taxon>Nostocaceae</taxon>
        <taxon>Nostoc</taxon>
    </lineage>
</organism>
<dbReference type="EMBL" id="CP045227">
    <property type="protein sequence ID" value="QFS49629.1"/>
    <property type="molecule type" value="Genomic_DNA"/>
</dbReference>
<gene>
    <name evidence="1" type="ORF">GXM_07123</name>
</gene>
<protein>
    <submittedName>
        <fullName evidence="1">Uncharacterized protein</fullName>
    </submittedName>
</protein>
<accession>A0A5P8WCI0</accession>
<dbReference type="KEGG" id="nsh:GXM_07123"/>
<sequence length="41" mass="4445">MQRKETGGQLSQFAITNSQFAIINSPLKALALNIEGLVTLK</sequence>
<dbReference type="AlphaFoldDB" id="A0A5P8WCI0"/>
<keyword evidence="2" id="KW-1185">Reference proteome</keyword>